<dbReference type="Proteomes" id="UP001073227">
    <property type="component" value="Unassembled WGS sequence"/>
</dbReference>
<protein>
    <submittedName>
        <fullName evidence="1">DUF935 domain-containing protein</fullName>
    </submittedName>
</protein>
<dbReference type="InterPro" id="IPR009279">
    <property type="entry name" value="Portal_Mu"/>
</dbReference>
<dbReference type="Pfam" id="PF06074">
    <property type="entry name" value="Portal_Mu"/>
    <property type="match status" value="1"/>
</dbReference>
<sequence>MREWIKRDELADELFDMLDAVGKGYSFAYIIWDISEGQWRPDRLEWRDPRWFRFDRTDCKVRLPVGHLDFRL</sequence>
<name>A0ABT3ZDG4_9HYPH</name>
<evidence type="ECO:0000313" key="1">
    <source>
        <dbReference type="EMBL" id="MCY0149831.1"/>
    </source>
</evidence>
<gene>
    <name evidence="1" type="ORF">OEG84_19520</name>
</gene>
<evidence type="ECO:0000313" key="2">
    <source>
        <dbReference type="Proteomes" id="UP001073227"/>
    </source>
</evidence>
<dbReference type="EMBL" id="JAOVZR010000001">
    <property type="protein sequence ID" value="MCY0149831.1"/>
    <property type="molecule type" value="Genomic_DNA"/>
</dbReference>
<organism evidence="1 2">
    <name type="scientific">Hoeflea algicola</name>
    <dbReference type="NCBI Taxonomy" id="2983763"/>
    <lineage>
        <taxon>Bacteria</taxon>
        <taxon>Pseudomonadati</taxon>
        <taxon>Pseudomonadota</taxon>
        <taxon>Alphaproteobacteria</taxon>
        <taxon>Hyphomicrobiales</taxon>
        <taxon>Rhizobiaceae</taxon>
        <taxon>Hoeflea</taxon>
    </lineage>
</organism>
<proteinExistence type="predicted"/>
<accession>A0ABT3ZDG4</accession>
<keyword evidence="2" id="KW-1185">Reference proteome</keyword>
<reference evidence="1" key="1">
    <citation type="submission" date="2022-10" db="EMBL/GenBank/DDBJ databases">
        <title>Hoeflea sp. G2-23, isolated from marine algae.</title>
        <authorList>
            <person name="Kristyanto S."/>
            <person name="Kim J.M."/>
            <person name="Jeon C.O."/>
        </authorList>
    </citation>
    <scope>NUCLEOTIDE SEQUENCE</scope>
    <source>
        <strain evidence="1">G2-23</strain>
    </source>
</reference>
<dbReference type="RefSeq" id="WP_267655266.1">
    <property type="nucleotide sequence ID" value="NZ_JAOVZR010000001.1"/>
</dbReference>
<comment type="caution">
    <text evidence="1">The sequence shown here is derived from an EMBL/GenBank/DDBJ whole genome shotgun (WGS) entry which is preliminary data.</text>
</comment>